<dbReference type="PROSITE" id="PS00409">
    <property type="entry name" value="PROKAR_NTER_METHYL"/>
    <property type="match status" value="1"/>
</dbReference>
<dbReference type="Pfam" id="PF07963">
    <property type="entry name" value="N_methyl"/>
    <property type="match status" value="1"/>
</dbReference>
<sequence length="315" mass="33525">MVKNVKSRIKGLLKSQSGFTLIELIIVVGIMGFLVAMIAPRLAGVMSGAVDQVCDSNQTRLQQVLGTYTEKNNNIPAGLTNLVIEESAGNYVAMNAAGMVDDNDKSNGAEVFSSEFIGGVKATLHTLNAAEAEELRGMGITSLFNLNVSKAVTEYNGNEMSWNENIPDSTVGFMAPAEIEEGLTVMMYGGGSTDTAANASALSGELRQPDLAYRIILGVGPESNLVKEGLITKAGMCPGGLQRSDHFAYNNYNIALPRLAETVKRLPATEVEFEDGLTGRTTTFEFEAQEPYQATTLCPEGHTIAGTAGEWTVAP</sequence>
<proteinExistence type="predicted"/>
<reference evidence="2 3" key="2">
    <citation type="journal article" date="2012" name="Stand. Genomic Sci.">
        <title>Complete genome sequence of the sulfate-reducing firmicute Desulfotomaculum ruminis type strain (DL(T)).</title>
        <authorList>
            <person name="Spring S."/>
            <person name="Visser M."/>
            <person name="Lu M."/>
            <person name="Copeland A."/>
            <person name="Lapidus A."/>
            <person name="Lucas S."/>
            <person name="Cheng J.F."/>
            <person name="Han C."/>
            <person name="Tapia R."/>
            <person name="Goodwin L.A."/>
            <person name="Pitluck S."/>
            <person name="Ivanova N."/>
            <person name="Land M."/>
            <person name="Hauser L."/>
            <person name="Larimer F."/>
            <person name="Rohde M."/>
            <person name="Goker M."/>
            <person name="Detter J.C."/>
            <person name="Kyrpides N.C."/>
            <person name="Woyke T."/>
            <person name="Schaap P.J."/>
            <person name="Plugge C.M."/>
            <person name="Muyzer G."/>
            <person name="Kuever J."/>
            <person name="Pereira I.A."/>
            <person name="Parshina S.N."/>
            <person name="Bernier-Latmani R."/>
            <person name="Stams A.J."/>
            <person name="Klenk H.P."/>
        </authorList>
    </citation>
    <scope>NUCLEOTIDE SEQUENCE [LARGE SCALE GENOMIC DNA]</scope>
    <source>
        <strain evidence="3">ATCC 23193 / DSM 2154 / NCIB 8452 / DL</strain>
    </source>
</reference>
<evidence type="ECO:0008006" key="4">
    <source>
        <dbReference type="Google" id="ProtNLM"/>
    </source>
</evidence>
<reference evidence="3" key="1">
    <citation type="submission" date="2011-05" db="EMBL/GenBank/DDBJ databases">
        <title>Complete sequence of Desulfotomaculum ruminis DSM 2154.</title>
        <authorList>
            <person name="Lucas S."/>
            <person name="Copeland A."/>
            <person name="Lapidus A."/>
            <person name="Cheng J.-F."/>
            <person name="Goodwin L."/>
            <person name="Pitluck S."/>
            <person name="Lu M."/>
            <person name="Detter J.C."/>
            <person name="Han C."/>
            <person name="Tapia R."/>
            <person name="Land M."/>
            <person name="Hauser L."/>
            <person name="Kyrpides N."/>
            <person name="Ivanova N."/>
            <person name="Mikhailova N."/>
            <person name="Pagani I."/>
            <person name="Stams A.J.M."/>
            <person name="Plugge C.M."/>
            <person name="Muyzer G."/>
            <person name="Kuever J."/>
            <person name="Parshina S.N."/>
            <person name="Ivanova A.E."/>
            <person name="Nazina T.N."/>
            <person name="Brambilla E."/>
            <person name="Spring S."/>
            <person name="Klenk H.-P."/>
            <person name="Woyke T."/>
        </authorList>
    </citation>
    <scope>NUCLEOTIDE SEQUENCE [LARGE SCALE GENOMIC DNA]</scope>
    <source>
        <strain evidence="3">ATCC 23193 / DSM 2154 / NCIB 8452 / DL</strain>
    </source>
</reference>
<dbReference type="NCBIfam" id="TIGR02532">
    <property type="entry name" value="IV_pilin_GFxxxE"/>
    <property type="match status" value="1"/>
</dbReference>
<dbReference type="SUPFAM" id="SSF54523">
    <property type="entry name" value="Pili subunits"/>
    <property type="match status" value="1"/>
</dbReference>
<dbReference type="InterPro" id="IPR012902">
    <property type="entry name" value="N_methyl_site"/>
</dbReference>
<keyword evidence="1" id="KW-0472">Membrane</keyword>
<gene>
    <name evidence="2" type="ordered locus">Desru_0459</name>
</gene>
<dbReference type="HOGENOM" id="CLU_882033_0_0_9"/>
<dbReference type="AlphaFoldDB" id="F6DRJ1"/>
<dbReference type="eggNOG" id="ENOG5033J2T">
    <property type="taxonomic scope" value="Bacteria"/>
</dbReference>
<keyword evidence="1" id="KW-1133">Transmembrane helix</keyword>
<dbReference type="EMBL" id="CP002780">
    <property type="protein sequence ID" value="AEG58745.1"/>
    <property type="molecule type" value="Genomic_DNA"/>
</dbReference>
<feature type="transmembrane region" description="Helical" evidence="1">
    <location>
        <begin position="21"/>
        <end position="39"/>
    </location>
</feature>
<dbReference type="RefSeq" id="WP_013840520.1">
    <property type="nucleotide sequence ID" value="NC_015589.1"/>
</dbReference>
<evidence type="ECO:0000313" key="3">
    <source>
        <dbReference type="Proteomes" id="UP000009234"/>
    </source>
</evidence>
<dbReference type="STRING" id="696281.Desru_0459"/>
<protein>
    <recommendedName>
        <fullName evidence="4">Prepilin-type N-terminal cleavage/methylation domain-containing protein</fullName>
    </recommendedName>
</protein>
<name>F6DRJ1_DESRL</name>
<evidence type="ECO:0000256" key="1">
    <source>
        <dbReference type="SAM" id="Phobius"/>
    </source>
</evidence>
<dbReference type="Gene3D" id="3.30.700.10">
    <property type="entry name" value="Glycoprotein, Type 4 Pilin"/>
    <property type="match status" value="1"/>
</dbReference>
<dbReference type="InterPro" id="IPR045584">
    <property type="entry name" value="Pilin-like"/>
</dbReference>
<accession>F6DRJ1</accession>
<keyword evidence="3" id="KW-1185">Reference proteome</keyword>
<dbReference type="KEGG" id="dru:Desru_0459"/>
<organism evidence="2 3">
    <name type="scientific">Desulforamulus ruminis (strain ATCC 23193 / DSM 2154 / NCIMB 8452 / DL)</name>
    <name type="common">Desulfotomaculum ruminis</name>
    <dbReference type="NCBI Taxonomy" id="696281"/>
    <lineage>
        <taxon>Bacteria</taxon>
        <taxon>Bacillati</taxon>
        <taxon>Bacillota</taxon>
        <taxon>Clostridia</taxon>
        <taxon>Eubacteriales</taxon>
        <taxon>Peptococcaceae</taxon>
        <taxon>Desulforamulus</taxon>
    </lineage>
</organism>
<evidence type="ECO:0000313" key="2">
    <source>
        <dbReference type="EMBL" id="AEG58745.1"/>
    </source>
</evidence>
<keyword evidence="1" id="KW-0812">Transmembrane</keyword>
<dbReference type="Proteomes" id="UP000009234">
    <property type="component" value="Chromosome"/>
</dbReference>
<dbReference type="OrthoDB" id="1819208at2"/>